<organism evidence="3">
    <name type="scientific">Sesamum calycinum</name>
    <dbReference type="NCBI Taxonomy" id="2727403"/>
    <lineage>
        <taxon>Eukaryota</taxon>
        <taxon>Viridiplantae</taxon>
        <taxon>Streptophyta</taxon>
        <taxon>Embryophyta</taxon>
        <taxon>Tracheophyta</taxon>
        <taxon>Spermatophyta</taxon>
        <taxon>Magnoliopsida</taxon>
        <taxon>eudicotyledons</taxon>
        <taxon>Gunneridae</taxon>
        <taxon>Pentapetalae</taxon>
        <taxon>asterids</taxon>
        <taxon>lamiids</taxon>
        <taxon>Lamiales</taxon>
        <taxon>Pedaliaceae</taxon>
        <taxon>Sesamum</taxon>
    </lineage>
</organism>
<evidence type="ECO:0000256" key="2">
    <source>
        <dbReference type="SAM" id="SignalP"/>
    </source>
</evidence>
<feature type="non-terminal residue" evidence="3">
    <location>
        <position position="1"/>
    </location>
</feature>
<comment type="caution">
    <text evidence="3">The sequence shown here is derived from an EMBL/GenBank/DDBJ whole genome shotgun (WGS) entry which is preliminary data.</text>
</comment>
<dbReference type="GO" id="GO:0043812">
    <property type="term" value="F:phosphatidylinositol-4-phosphate phosphatase activity"/>
    <property type="evidence" value="ECO:0007669"/>
    <property type="project" value="TreeGrafter"/>
</dbReference>
<keyword evidence="2" id="KW-0732">Signal</keyword>
<evidence type="ECO:0000313" key="3">
    <source>
        <dbReference type="EMBL" id="KAL0332776.1"/>
    </source>
</evidence>
<dbReference type="GO" id="GO:0046856">
    <property type="term" value="P:phosphatidylinositol dephosphorylation"/>
    <property type="evidence" value="ECO:0007669"/>
    <property type="project" value="TreeGrafter"/>
</dbReference>
<feature type="chain" id="PRO_5043643563" evidence="2">
    <location>
        <begin position="23"/>
        <end position="144"/>
    </location>
</feature>
<dbReference type="EMBL" id="JACGWM010000013">
    <property type="protein sequence ID" value="KAL0332776.1"/>
    <property type="molecule type" value="Genomic_DNA"/>
</dbReference>
<protein>
    <submittedName>
        <fullName evidence="3">Phosphoinositide phosphatase SAC6</fullName>
    </submittedName>
</protein>
<feature type="signal peptide" evidence="2">
    <location>
        <begin position="1"/>
        <end position="22"/>
    </location>
</feature>
<accession>A0AAW2MNW5</accession>
<name>A0AAW2MNW5_9LAMI</name>
<keyword evidence="1" id="KW-0472">Membrane</keyword>
<keyword evidence="1" id="KW-0812">Transmembrane</keyword>
<dbReference type="PANTHER" id="PTHR45662">
    <property type="entry name" value="PHOSPHATIDYLINOSITIDE PHOSPHATASE SAC1"/>
    <property type="match status" value="1"/>
</dbReference>
<dbReference type="PANTHER" id="PTHR45662:SF2">
    <property type="entry name" value="PHOSPHATIDYLINOSITOL-3-PHOSPHATASE SAC1"/>
    <property type="match status" value="1"/>
</dbReference>
<evidence type="ECO:0000256" key="1">
    <source>
        <dbReference type="SAM" id="Phobius"/>
    </source>
</evidence>
<gene>
    <name evidence="3" type="ORF">Scaly_2179100</name>
</gene>
<keyword evidence="1" id="KW-1133">Transmembrane helix</keyword>
<dbReference type="GO" id="GO:0005783">
    <property type="term" value="C:endoplasmic reticulum"/>
    <property type="evidence" value="ECO:0007669"/>
    <property type="project" value="TreeGrafter"/>
</dbReference>
<reference evidence="3" key="2">
    <citation type="journal article" date="2024" name="Plant">
        <title>Genomic evolution and insights into agronomic trait innovations of Sesamum species.</title>
        <authorList>
            <person name="Miao H."/>
            <person name="Wang L."/>
            <person name="Qu L."/>
            <person name="Liu H."/>
            <person name="Sun Y."/>
            <person name="Le M."/>
            <person name="Wang Q."/>
            <person name="Wei S."/>
            <person name="Zheng Y."/>
            <person name="Lin W."/>
            <person name="Duan Y."/>
            <person name="Cao H."/>
            <person name="Xiong S."/>
            <person name="Wang X."/>
            <person name="Wei L."/>
            <person name="Li C."/>
            <person name="Ma Q."/>
            <person name="Ju M."/>
            <person name="Zhao R."/>
            <person name="Li G."/>
            <person name="Mu C."/>
            <person name="Tian Q."/>
            <person name="Mei H."/>
            <person name="Zhang T."/>
            <person name="Gao T."/>
            <person name="Zhang H."/>
        </authorList>
    </citation>
    <scope>NUCLEOTIDE SEQUENCE</scope>
    <source>
        <strain evidence="3">KEN8</strain>
    </source>
</reference>
<reference evidence="3" key="1">
    <citation type="submission" date="2020-06" db="EMBL/GenBank/DDBJ databases">
        <authorList>
            <person name="Li T."/>
            <person name="Hu X."/>
            <person name="Zhang T."/>
            <person name="Song X."/>
            <person name="Zhang H."/>
            <person name="Dai N."/>
            <person name="Sheng W."/>
            <person name="Hou X."/>
            <person name="Wei L."/>
        </authorList>
    </citation>
    <scope>NUCLEOTIDE SEQUENCE</scope>
    <source>
        <strain evidence="3">KEN8</strain>
        <tissue evidence="3">Leaf</tissue>
    </source>
</reference>
<dbReference type="AlphaFoldDB" id="A0AAW2MNW5"/>
<proteinExistence type="predicted"/>
<sequence length="144" mass="16120">DYLHFSQFLVFVALIHVHYFKCDVSVANHGDDISIQYAGTPALKGDFVRLGKRTIQGIVKDSWSALVRYYLNNFYDGTKQDAIDLLQGHSIPAVARSMSPTTKKDGVEAIVSFRLAFWLVMAGLFFATISLRRGQNAVDNNFSL</sequence>
<feature type="transmembrane region" description="Helical" evidence="1">
    <location>
        <begin position="109"/>
        <end position="131"/>
    </location>
</feature>